<evidence type="ECO:0000313" key="3">
    <source>
        <dbReference type="Proteomes" id="UP000747399"/>
    </source>
</evidence>
<name>A0A8J4FAM3_9CHLO</name>
<accession>A0A8J4FAM3</accession>
<evidence type="ECO:0000256" key="1">
    <source>
        <dbReference type="SAM" id="MobiDB-lite"/>
    </source>
</evidence>
<evidence type="ECO:0000313" key="2">
    <source>
        <dbReference type="EMBL" id="GIL66931.1"/>
    </source>
</evidence>
<organism evidence="2 3">
    <name type="scientific">Volvox africanus</name>
    <dbReference type="NCBI Taxonomy" id="51714"/>
    <lineage>
        <taxon>Eukaryota</taxon>
        <taxon>Viridiplantae</taxon>
        <taxon>Chlorophyta</taxon>
        <taxon>core chlorophytes</taxon>
        <taxon>Chlorophyceae</taxon>
        <taxon>CS clade</taxon>
        <taxon>Chlamydomonadales</taxon>
        <taxon>Volvocaceae</taxon>
        <taxon>Volvox</taxon>
    </lineage>
</organism>
<sequence>MEYARCGGSWTCFKSRRTSVAVSARQSTHRQEWRIDGPTPGGRGRDQGRGGRGAARGRGSRPPTPRAPNRLFNDDQDDDSGPNSRPTRTKAPRRPPSNWSAQPTSLPPPSQRAPRLSPPSRDTQDPFTNLHSWIQTQHVDGVVVRRETWEKLLGHIRTSGHAEQTLDLMLRDAEIRDAAGWDWATHGYGQTAFQLVQVAAVVGAPELAGQLLERREDLHLTLNKDFVPSLMRKVAAATAMSGSSNVIDLNDSDIDACVEVIQQLYEQEAALRGTNSPEAAYELSRVLRRAGDVQSVRALHSQIRQEAISVRDGLLEDMEKWLAKRGVRV</sequence>
<reference evidence="2" key="1">
    <citation type="journal article" date="2021" name="Proc. Natl. Acad. Sci. U.S.A.">
        <title>Three genomes in the algal genus Volvox reveal the fate of a haploid sex-determining region after a transition to homothallism.</title>
        <authorList>
            <person name="Yamamoto K."/>
            <person name="Hamaji T."/>
            <person name="Kawai-Toyooka H."/>
            <person name="Matsuzaki R."/>
            <person name="Takahashi F."/>
            <person name="Nishimura Y."/>
            <person name="Kawachi M."/>
            <person name="Noguchi H."/>
            <person name="Minakuchi Y."/>
            <person name="Umen J.G."/>
            <person name="Toyoda A."/>
            <person name="Nozaki H."/>
        </authorList>
    </citation>
    <scope>NUCLEOTIDE SEQUENCE</scope>
    <source>
        <strain evidence="2">NIES-3780</strain>
    </source>
</reference>
<dbReference type="Proteomes" id="UP000747399">
    <property type="component" value="Unassembled WGS sequence"/>
</dbReference>
<protein>
    <submittedName>
        <fullName evidence="2">Uncharacterized protein</fullName>
    </submittedName>
</protein>
<gene>
    <name evidence="2" type="ORF">Vafri_20446</name>
</gene>
<comment type="caution">
    <text evidence="2">The sequence shown here is derived from an EMBL/GenBank/DDBJ whole genome shotgun (WGS) entry which is preliminary data.</text>
</comment>
<feature type="region of interest" description="Disordered" evidence="1">
    <location>
        <begin position="17"/>
        <end position="127"/>
    </location>
</feature>
<proteinExistence type="predicted"/>
<dbReference type="EMBL" id="BNCO01000092">
    <property type="protein sequence ID" value="GIL66931.1"/>
    <property type="molecule type" value="Genomic_DNA"/>
</dbReference>
<keyword evidence="3" id="KW-1185">Reference proteome</keyword>
<dbReference type="AlphaFoldDB" id="A0A8J4FAM3"/>